<dbReference type="Gene3D" id="1.10.10.2520">
    <property type="entry name" value="Cell wall hydrolase SleB, domain 1"/>
    <property type="match status" value="1"/>
</dbReference>
<comment type="caution">
    <text evidence="3">The sequence shown here is derived from an EMBL/GenBank/DDBJ whole genome shotgun (WGS) entry which is preliminary data.</text>
</comment>
<name>A0A9X3WPD8_9BACI</name>
<feature type="signal peptide" evidence="1">
    <location>
        <begin position="1"/>
        <end position="26"/>
    </location>
</feature>
<dbReference type="Gene3D" id="6.20.240.60">
    <property type="match status" value="1"/>
</dbReference>
<evidence type="ECO:0000256" key="1">
    <source>
        <dbReference type="SAM" id="SignalP"/>
    </source>
</evidence>
<dbReference type="InterPro" id="IPR042047">
    <property type="entry name" value="SleB_dom1"/>
</dbReference>
<proteinExistence type="predicted"/>
<dbReference type="Proteomes" id="UP001145072">
    <property type="component" value="Unassembled WGS sequence"/>
</dbReference>
<feature type="domain" description="Cell wall hydrolase SleB" evidence="2">
    <location>
        <begin position="84"/>
        <end position="186"/>
    </location>
</feature>
<sequence length="187" mass="20860">MNTKKVLLLITIALVSVLTLPNITSAASQIEEHEASFIETIFTQQANHHVGSLVEPDQKVMIEHSVSEKEKELMEKIVQAEAKGEPYEGKVAVATVILNRVDHPDFPDSIEKVIYQKLGQIYAFSPVQNGMINNQPSTEAKQAVREALDQGSKGHDAVYFYNPKTAQDKWIFSRTVIKTIGNHTFAK</sequence>
<dbReference type="RefSeq" id="WP_259867548.1">
    <property type="nucleotide sequence ID" value="NZ_JAMQJZ010000008.1"/>
</dbReference>
<dbReference type="GO" id="GO:0016787">
    <property type="term" value="F:hydrolase activity"/>
    <property type="evidence" value="ECO:0007669"/>
    <property type="project" value="UniProtKB-KW"/>
</dbReference>
<evidence type="ECO:0000313" key="4">
    <source>
        <dbReference type="Proteomes" id="UP001145072"/>
    </source>
</evidence>
<keyword evidence="1" id="KW-0732">Signal</keyword>
<reference evidence="3" key="1">
    <citation type="submission" date="2022-06" db="EMBL/GenBank/DDBJ databases">
        <title>Aquibacillus sp. a new bacterium isolated from soil saline samples.</title>
        <authorList>
            <person name="Galisteo C."/>
            <person name="De La Haba R."/>
            <person name="Sanchez-Porro C."/>
            <person name="Ventosa A."/>
        </authorList>
    </citation>
    <scope>NUCLEOTIDE SEQUENCE</scope>
    <source>
        <strain evidence="3">JCM 12387</strain>
    </source>
</reference>
<feature type="chain" id="PRO_5040790291" evidence="1">
    <location>
        <begin position="27"/>
        <end position="187"/>
    </location>
</feature>
<dbReference type="Pfam" id="PF07486">
    <property type="entry name" value="Hydrolase_2"/>
    <property type="match status" value="1"/>
</dbReference>
<dbReference type="InterPro" id="IPR011105">
    <property type="entry name" value="Cell_wall_hydrolase_SleB"/>
</dbReference>
<gene>
    <name evidence="3" type="ORF">NC661_11545</name>
</gene>
<evidence type="ECO:0000313" key="3">
    <source>
        <dbReference type="EMBL" id="MDC3421004.1"/>
    </source>
</evidence>
<evidence type="ECO:0000259" key="2">
    <source>
        <dbReference type="Pfam" id="PF07486"/>
    </source>
</evidence>
<accession>A0A9X3WPD8</accession>
<protein>
    <submittedName>
        <fullName evidence="3">Cell wall hydrolase</fullName>
    </submittedName>
</protein>
<dbReference type="EMBL" id="JAMQJZ010000008">
    <property type="protein sequence ID" value="MDC3421004.1"/>
    <property type="molecule type" value="Genomic_DNA"/>
</dbReference>
<dbReference type="AlphaFoldDB" id="A0A9X3WPD8"/>
<keyword evidence="4" id="KW-1185">Reference proteome</keyword>
<keyword evidence="3" id="KW-0378">Hydrolase</keyword>
<organism evidence="3 4">
    <name type="scientific">Aquibacillus koreensis</name>
    <dbReference type="NCBI Taxonomy" id="279446"/>
    <lineage>
        <taxon>Bacteria</taxon>
        <taxon>Bacillati</taxon>
        <taxon>Bacillota</taxon>
        <taxon>Bacilli</taxon>
        <taxon>Bacillales</taxon>
        <taxon>Bacillaceae</taxon>
        <taxon>Aquibacillus</taxon>
    </lineage>
</organism>